<comment type="caution">
    <text evidence="2">The sequence shown here is derived from an EMBL/GenBank/DDBJ whole genome shotgun (WGS) entry which is preliminary data.</text>
</comment>
<dbReference type="InterPro" id="IPR045387">
    <property type="entry name" value="DUF6524"/>
</dbReference>
<dbReference type="RefSeq" id="WP_183963206.1">
    <property type="nucleotide sequence ID" value="NZ_BAABBZ010000014.1"/>
</dbReference>
<protein>
    <submittedName>
        <fullName evidence="2">Uncharacterized protein</fullName>
    </submittedName>
</protein>
<dbReference type="Pfam" id="PF20134">
    <property type="entry name" value="DUF6524"/>
    <property type="match status" value="1"/>
</dbReference>
<reference evidence="2 3" key="1">
    <citation type="submission" date="2020-08" db="EMBL/GenBank/DDBJ databases">
        <title>Genomic Encyclopedia of Type Strains, Phase IV (KMG-IV): sequencing the most valuable type-strain genomes for metagenomic binning, comparative biology and taxonomic classification.</title>
        <authorList>
            <person name="Goeker M."/>
        </authorList>
    </citation>
    <scope>NUCLEOTIDE SEQUENCE [LARGE SCALE GENOMIC DNA]</scope>
    <source>
        <strain evidence="2 3">DSM 102235</strain>
    </source>
</reference>
<dbReference type="Proteomes" id="UP000541426">
    <property type="component" value="Unassembled WGS sequence"/>
</dbReference>
<name>A0A7W6GRB8_9RHOB</name>
<feature type="transmembrane region" description="Helical" evidence="1">
    <location>
        <begin position="62"/>
        <end position="82"/>
    </location>
</feature>
<organism evidence="2 3">
    <name type="scientific">Sagittula marina</name>
    <dbReference type="NCBI Taxonomy" id="943940"/>
    <lineage>
        <taxon>Bacteria</taxon>
        <taxon>Pseudomonadati</taxon>
        <taxon>Pseudomonadota</taxon>
        <taxon>Alphaproteobacteria</taxon>
        <taxon>Rhodobacterales</taxon>
        <taxon>Roseobacteraceae</taxon>
        <taxon>Sagittula</taxon>
    </lineage>
</organism>
<keyword evidence="3" id="KW-1185">Reference proteome</keyword>
<feature type="transmembrane region" description="Helical" evidence="1">
    <location>
        <begin position="94"/>
        <end position="116"/>
    </location>
</feature>
<keyword evidence="1" id="KW-1133">Transmembrane helix</keyword>
<keyword evidence="1" id="KW-0472">Membrane</keyword>
<feature type="transmembrane region" description="Helical" evidence="1">
    <location>
        <begin position="38"/>
        <end position="55"/>
    </location>
</feature>
<dbReference type="AlphaFoldDB" id="A0A7W6GRB8"/>
<evidence type="ECO:0000256" key="1">
    <source>
        <dbReference type="SAM" id="Phobius"/>
    </source>
</evidence>
<dbReference type="EMBL" id="JACIEJ010000002">
    <property type="protein sequence ID" value="MBB3984527.1"/>
    <property type="molecule type" value="Genomic_DNA"/>
</dbReference>
<proteinExistence type="predicted"/>
<evidence type="ECO:0000313" key="3">
    <source>
        <dbReference type="Proteomes" id="UP000541426"/>
    </source>
</evidence>
<keyword evidence="1" id="KW-0812">Transmembrane</keyword>
<evidence type="ECO:0000313" key="2">
    <source>
        <dbReference type="EMBL" id="MBB3984527.1"/>
    </source>
</evidence>
<gene>
    <name evidence="2" type="ORF">GGQ68_000843</name>
</gene>
<sequence length="131" mass="14235">MSFFLRWLFAFLLLAATYNPTDWNYVRGAQAYWGQTPSVVTLVGLLLLAGYVIYLRATFRSIGPGGVIFVLALFGALLWVASDFGLISISDPGLATWVAILAGSLVLGIGMSWSIIRRAISGQVDTDDVEE</sequence>
<accession>A0A7W6GRB8</accession>